<keyword evidence="4" id="KW-1185">Reference proteome</keyword>
<name>A0A6L6JH78_9RHOB</name>
<organism evidence="3 4">
    <name type="scientific">Paracoccus aestuariivivens</name>
    <dbReference type="NCBI Taxonomy" id="1820333"/>
    <lineage>
        <taxon>Bacteria</taxon>
        <taxon>Pseudomonadati</taxon>
        <taxon>Pseudomonadota</taxon>
        <taxon>Alphaproteobacteria</taxon>
        <taxon>Rhodobacterales</taxon>
        <taxon>Paracoccaceae</taxon>
        <taxon>Paracoccus</taxon>
    </lineage>
</organism>
<evidence type="ECO:0000259" key="2">
    <source>
        <dbReference type="Pfam" id="PF11800"/>
    </source>
</evidence>
<accession>A0A6L6JH78</accession>
<proteinExistence type="predicted"/>
<dbReference type="Proteomes" id="UP000478183">
    <property type="component" value="Unassembled WGS sequence"/>
</dbReference>
<dbReference type="AlphaFoldDB" id="A0A6L6JH78"/>
<feature type="domain" description="Plasmid replication protein C N-terminal" evidence="1">
    <location>
        <begin position="20"/>
        <end position="161"/>
    </location>
</feature>
<gene>
    <name evidence="3" type="ORF">GL286_19550</name>
</gene>
<dbReference type="RefSeq" id="WP_155097256.1">
    <property type="nucleotide sequence ID" value="NZ_WMIE01000022.1"/>
</dbReference>
<dbReference type="Gene3D" id="1.10.10.10">
    <property type="entry name" value="Winged helix-like DNA-binding domain superfamily/Winged helix DNA-binding domain"/>
    <property type="match status" value="1"/>
</dbReference>
<protein>
    <submittedName>
        <fullName evidence="3">Replication protein C</fullName>
    </submittedName>
</protein>
<dbReference type="InterPro" id="IPR047611">
    <property type="entry name" value="RepABC_RepC"/>
</dbReference>
<evidence type="ECO:0000259" key="1">
    <source>
        <dbReference type="Pfam" id="PF03428"/>
    </source>
</evidence>
<sequence>MKHVSASLPIGAQVEAVLSTDNQCFDRASVMNVIRRAAMSIGLKSPVIATLDTLLSCLPPKRNHHIVFASNQTLAFRRNGISERTLRRHFSTLEALGLIARHDSPNGKRYSKHSASTASIMRFGFDLAPLFRALTHLTERADQQDQENEHLAFLRTKLRAIASRVLHIDPQNKTAAEIPSILRRKLSIGDLDSLIYQLEQLAFDRATPVQEHHLAEETAGNDSQNVRHHQKSKKEDIKIESSAIEQDIETCYENISIPTLLSKCPAAAEFALDEIKSIDDIIAHADRLAPMMRIDASSYNAAIQSNGAIRTALTVWLMASIAPRIKRFAPYFRSLTNGQRRSGFEPWSVILRLDTSSI</sequence>
<evidence type="ECO:0000313" key="4">
    <source>
        <dbReference type="Proteomes" id="UP000478183"/>
    </source>
</evidence>
<reference evidence="3 4" key="1">
    <citation type="submission" date="2019-11" db="EMBL/GenBank/DDBJ databases">
        <authorList>
            <person name="Dong K."/>
        </authorList>
    </citation>
    <scope>NUCLEOTIDE SEQUENCE [LARGE SCALE GENOMIC DNA]</scope>
    <source>
        <strain evidence="3 4">NBRC 111993</strain>
    </source>
</reference>
<comment type="caution">
    <text evidence="3">The sequence shown here is derived from an EMBL/GenBank/DDBJ whole genome shotgun (WGS) entry which is preliminary data.</text>
</comment>
<dbReference type="Pfam" id="PF11800">
    <property type="entry name" value="RP-C_C"/>
    <property type="match status" value="1"/>
</dbReference>
<dbReference type="NCBIfam" id="NF040974">
    <property type="entry name" value="RepABC_RepC"/>
    <property type="match status" value="1"/>
</dbReference>
<dbReference type="Pfam" id="PF03428">
    <property type="entry name" value="RP-C"/>
    <property type="match status" value="1"/>
</dbReference>
<evidence type="ECO:0000313" key="3">
    <source>
        <dbReference type="EMBL" id="MTH79907.1"/>
    </source>
</evidence>
<dbReference type="InterPro" id="IPR005090">
    <property type="entry name" value="RepC_N"/>
</dbReference>
<dbReference type="SUPFAM" id="SSF46785">
    <property type="entry name" value="Winged helix' DNA-binding domain"/>
    <property type="match status" value="1"/>
</dbReference>
<feature type="domain" description="Plasmid replication protein C C-terminal" evidence="2">
    <location>
        <begin position="257"/>
        <end position="351"/>
    </location>
</feature>
<dbReference type="EMBL" id="WMIE01000022">
    <property type="protein sequence ID" value="MTH79907.1"/>
    <property type="molecule type" value="Genomic_DNA"/>
</dbReference>
<dbReference type="InterPro" id="IPR036388">
    <property type="entry name" value="WH-like_DNA-bd_sf"/>
</dbReference>
<dbReference type="InterPro" id="IPR036390">
    <property type="entry name" value="WH_DNA-bd_sf"/>
</dbReference>
<dbReference type="InterPro" id="IPR021760">
    <property type="entry name" value="RepC_C"/>
</dbReference>
<dbReference type="OrthoDB" id="7488837at2"/>